<comment type="caution">
    <text evidence="2">The sequence shown here is derived from an EMBL/GenBank/DDBJ whole genome shotgun (WGS) entry which is preliminary data.</text>
</comment>
<feature type="region of interest" description="Disordered" evidence="1">
    <location>
        <begin position="1"/>
        <end position="56"/>
    </location>
</feature>
<protein>
    <submittedName>
        <fullName evidence="2">Uncharacterized protein</fullName>
    </submittedName>
</protein>
<feature type="non-terminal residue" evidence="2">
    <location>
        <position position="1"/>
    </location>
</feature>
<gene>
    <name evidence="2" type="ORF">TMI583_LOCUS42626</name>
</gene>
<feature type="compositionally biased region" description="Polar residues" evidence="1">
    <location>
        <begin position="1"/>
        <end position="18"/>
    </location>
</feature>
<dbReference type="AlphaFoldDB" id="A0A8S2VFG5"/>
<evidence type="ECO:0000313" key="2">
    <source>
        <dbReference type="EMBL" id="CAF4382740.1"/>
    </source>
</evidence>
<evidence type="ECO:0000313" key="3">
    <source>
        <dbReference type="Proteomes" id="UP000682733"/>
    </source>
</evidence>
<organism evidence="2 3">
    <name type="scientific">Didymodactylos carnosus</name>
    <dbReference type="NCBI Taxonomy" id="1234261"/>
    <lineage>
        <taxon>Eukaryota</taxon>
        <taxon>Metazoa</taxon>
        <taxon>Spiralia</taxon>
        <taxon>Gnathifera</taxon>
        <taxon>Rotifera</taxon>
        <taxon>Eurotatoria</taxon>
        <taxon>Bdelloidea</taxon>
        <taxon>Philodinida</taxon>
        <taxon>Philodinidae</taxon>
        <taxon>Didymodactylos</taxon>
    </lineage>
</organism>
<feature type="compositionally biased region" description="Acidic residues" evidence="1">
    <location>
        <begin position="37"/>
        <end position="56"/>
    </location>
</feature>
<reference evidence="2" key="1">
    <citation type="submission" date="2021-02" db="EMBL/GenBank/DDBJ databases">
        <authorList>
            <person name="Nowell W R."/>
        </authorList>
    </citation>
    <scope>NUCLEOTIDE SEQUENCE</scope>
</reference>
<dbReference type="EMBL" id="CAJOBA010069428">
    <property type="protein sequence ID" value="CAF4382740.1"/>
    <property type="molecule type" value="Genomic_DNA"/>
</dbReference>
<accession>A0A8S2VFG5</accession>
<proteinExistence type="predicted"/>
<sequence>CPHISNNLRSSSNVTDNTMIADDVDNESDTCSSSGNEDNDYYGEDDESENIFEGEDDDKIPLHHFAQVRNTTFSELRLLAFINAVHTIPEKKADQQMQ</sequence>
<name>A0A8S2VFG5_9BILA</name>
<evidence type="ECO:0000256" key="1">
    <source>
        <dbReference type="SAM" id="MobiDB-lite"/>
    </source>
</evidence>
<dbReference type="Proteomes" id="UP000682733">
    <property type="component" value="Unassembled WGS sequence"/>
</dbReference>